<dbReference type="EMBL" id="CP033464">
    <property type="protein sequence ID" value="QDX92470.1"/>
    <property type="molecule type" value="Genomic_DNA"/>
</dbReference>
<accession>A0A518V661</accession>
<protein>
    <submittedName>
        <fullName evidence="1">Uncharacterized protein</fullName>
    </submittedName>
</protein>
<organism evidence="1 2">
    <name type="scientific">Brevibacillus laterosporus</name>
    <name type="common">Bacillus laterosporus</name>
    <dbReference type="NCBI Taxonomy" id="1465"/>
    <lineage>
        <taxon>Bacteria</taxon>
        <taxon>Bacillati</taxon>
        <taxon>Bacillota</taxon>
        <taxon>Bacilli</taxon>
        <taxon>Bacillales</taxon>
        <taxon>Paenibacillaceae</taxon>
        <taxon>Brevibacillus</taxon>
    </lineage>
</organism>
<sequence length="101" mass="12081">MTEIESRITEKHLKISKDILTCFKNISLVECFSFCLYKNQKIRKEDRKIKNKNINDEVSKNIIENKKKGQNTTEIGSMKNVTKAMKYMFVLINFLRFRSRR</sequence>
<reference evidence="1 2" key="1">
    <citation type="submission" date="2018-11" db="EMBL/GenBank/DDBJ databases">
        <title>Phylogenetic determinants of toxin gene distribution in genomes of Brevibacillus laterosporus.</title>
        <authorList>
            <person name="Glare T.R."/>
            <person name="Durrant A."/>
            <person name="Berry C."/>
            <person name="Palma L."/>
            <person name="Ormskirk M."/>
            <person name="Cox M.O."/>
        </authorList>
    </citation>
    <scope>NUCLEOTIDE SEQUENCE [LARGE SCALE GENOMIC DNA]</scope>
    <source>
        <strain evidence="1 2">1821L</strain>
    </source>
</reference>
<proteinExistence type="predicted"/>
<evidence type="ECO:0000313" key="1">
    <source>
        <dbReference type="EMBL" id="QDX92470.1"/>
    </source>
</evidence>
<evidence type="ECO:0000313" key="2">
    <source>
        <dbReference type="Proteomes" id="UP000319432"/>
    </source>
</evidence>
<gene>
    <name evidence="1" type="ORF">EEL30_09115</name>
</gene>
<name>A0A518V661_BRELA</name>
<keyword evidence="2" id="KW-1185">Reference proteome</keyword>
<dbReference type="Proteomes" id="UP000319432">
    <property type="component" value="Chromosome"/>
</dbReference>
<dbReference type="AlphaFoldDB" id="A0A518V661"/>